<feature type="domain" description="FMN hydroxy acid dehydrogenase" evidence="8">
    <location>
        <begin position="39"/>
        <end position="421"/>
    </location>
</feature>
<keyword evidence="10" id="KW-1185">Reference proteome</keyword>
<evidence type="ECO:0000313" key="10">
    <source>
        <dbReference type="Proteomes" id="UP000481252"/>
    </source>
</evidence>
<feature type="binding site" evidence="7">
    <location>
        <position position="195"/>
    </location>
    <ligand>
        <name>FMN</name>
        <dbReference type="ChEBI" id="CHEBI:58210"/>
    </ligand>
</feature>
<dbReference type="InterPro" id="IPR000262">
    <property type="entry name" value="FMN-dep_DH"/>
</dbReference>
<dbReference type="SUPFAM" id="SSF51395">
    <property type="entry name" value="FMN-linked oxidoreductases"/>
    <property type="match status" value="1"/>
</dbReference>
<keyword evidence="2 7" id="KW-0285">Flavoprotein</keyword>
<dbReference type="PIRSF" id="PIRSF000138">
    <property type="entry name" value="Al-hdrx_acd_dh"/>
    <property type="match status" value="1"/>
</dbReference>
<dbReference type="PANTHER" id="PTHR10578">
    <property type="entry name" value="S -2-HYDROXY-ACID OXIDASE-RELATED"/>
    <property type="match status" value="1"/>
</dbReference>
<proteinExistence type="inferred from homology"/>
<feature type="binding site" evidence="7">
    <location>
        <begin position="348"/>
        <end position="352"/>
    </location>
    <ligand>
        <name>FMN</name>
        <dbReference type="ChEBI" id="CHEBI:58210"/>
    </ligand>
</feature>
<name>A0A7C9R7F6_9HYPH</name>
<keyword evidence="3 7" id="KW-0288">FMN</keyword>
<feature type="binding site" evidence="7">
    <location>
        <position position="204"/>
    </location>
    <ligand>
        <name>glyoxylate</name>
        <dbReference type="ChEBI" id="CHEBI:36655"/>
    </ligand>
</feature>
<dbReference type="GO" id="GO:0016491">
    <property type="term" value="F:oxidoreductase activity"/>
    <property type="evidence" value="ECO:0007669"/>
    <property type="project" value="UniProtKB-KW"/>
</dbReference>
<evidence type="ECO:0000256" key="7">
    <source>
        <dbReference type="PIRSR" id="PIRSR000138-2"/>
    </source>
</evidence>
<feature type="active site" description="Proton acceptor" evidence="6">
    <location>
        <position position="318"/>
    </location>
</feature>
<evidence type="ECO:0000256" key="6">
    <source>
        <dbReference type="PIRSR" id="PIRSR000138-1"/>
    </source>
</evidence>
<feature type="binding site" evidence="7">
    <location>
        <position position="167"/>
    </location>
    <ligand>
        <name>glyoxylate</name>
        <dbReference type="ChEBI" id="CHEBI:36655"/>
    </ligand>
</feature>
<feature type="binding site" evidence="7">
    <location>
        <position position="169"/>
    </location>
    <ligand>
        <name>glyoxylate</name>
        <dbReference type="ChEBI" id="CHEBI:36655"/>
    </ligand>
</feature>
<reference evidence="9 10" key="1">
    <citation type="submission" date="2020-02" db="EMBL/GenBank/DDBJ databases">
        <title>Genome sequence of the type strain CGMCC 1.15528 of Mesorhizobium zhangyense.</title>
        <authorList>
            <person name="Gao J."/>
            <person name="Sun J."/>
        </authorList>
    </citation>
    <scope>NUCLEOTIDE SEQUENCE [LARGE SCALE GENOMIC DNA]</scope>
    <source>
        <strain evidence="9 10">CGMCC 1.15528</strain>
    </source>
</reference>
<comment type="similarity">
    <text evidence="5">Belongs to the FMN-dependent alpha-hydroxy acid dehydrogenase family.</text>
</comment>
<protein>
    <submittedName>
        <fullName evidence="9">Alpha-hydroxy-acid oxidizing protein</fullName>
    </submittedName>
</protein>
<evidence type="ECO:0000256" key="5">
    <source>
        <dbReference type="ARBA" id="ARBA00024042"/>
    </source>
</evidence>
<organism evidence="9 10">
    <name type="scientific">Mesorhizobium zhangyense</name>
    <dbReference type="NCBI Taxonomy" id="1776730"/>
    <lineage>
        <taxon>Bacteria</taxon>
        <taxon>Pseudomonadati</taxon>
        <taxon>Pseudomonadota</taxon>
        <taxon>Alphaproteobacteria</taxon>
        <taxon>Hyphomicrobiales</taxon>
        <taxon>Phyllobacteriaceae</taxon>
        <taxon>Mesorhizobium</taxon>
    </lineage>
</organism>
<dbReference type="InterPro" id="IPR037396">
    <property type="entry name" value="FMN_HAD"/>
</dbReference>
<dbReference type="GO" id="GO:0010181">
    <property type="term" value="F:FMN binding"/>
    <property type="evidence" value="ECO:0007669"/>
    <property type="project" value="InterPro"/>
</dbReference>
<feature type="binding site" evidence="7">
    <location>
        <position position="65"/>
    </location>
    <ligand>
        <name>glyoxylate</name>
        <dbReference type="ChEBI" id="CHEBI:36655"/>
    </ligand>
</feature>
<evidence type="ECO:0000256" key="2">
    <source>
        <dbReference type="ARBA" id="ARBA00022630"/>
    </source>
</evidence>
<comment type="cofactor">
    <cofactor evidence="1">
        <name>FMN</name>
        <dbReference type="ChEBI" id="CHEBI:58210"/>
    </cofactor>
</comment>
<sequence length="421" mass="45739">MPTDAYRCGDRRSTVQTDRAVASSAIVTVEKRAAKHVPAAMRQMLALDDFEAAARRYLPRPVFGYVSGASETGASFLDNRKAFADDSFVPRILRNVGNRSQATSLFDVSYAHPFGISPMGLSALAAFDGDVALARTAGTMRIPSILSATSLTKLERVAREGGSRWFQAYLPGEADRIDAMVDRVAAAGFETFVLTVDVPVAANRENNVRNGFNAPLQPSLGLAWQGLTHPRWLVGTALRTLLRHGMPHFENMDAGRGPPILSRNLVRALGKRDQLGWEHVDRIRARWKGRLVLKGILSPEDAHLAREAGVDGIIVSNHGGRQLDGAISPLRMLAEIVERSGEMPVMLDSGVRRGTDVLKALALGARFVFVGRPFLYAAAVFGEAGVIHAANLLVDEIDRDMALLGVRDLAELSPSFLRRVS</sequence>
<feature type="binding site" evidence="7">
    <location>
        <position position="316"/>
    </location>
    <ligand>
        <name>FMN</name>
        <dbReference type="ChEBI" id="CHEBI:58210"/>
    </ligand>
</feature>
<feature type="binding site" evidence="7">
    <location>
        <begin position="371"/>
        <end position="372"/>
    </location>
    <ligand>
        <name>FMN</name>
        <dbReference type="ChEBI" id="CHEBI:58210"/>
    </ligand>
</feature>
<dbReference type="PANTHER" id="PTHR10578:SF107">
    <property type="entry name" value="2-HYDROXYACID OXIDASE 1"/>
    <property type="match status" value="1"/>
</dbReference>
<feature type="binding site" evidence="7">
    <location>
        <begin position="118"/>
        <end position="120"/>
    </location>
    <ligand>
        <name>FMN</name>
        <dbReference type="ChEBI" id="CHEBI:58210"/>
    </ligand>
</feature>
<feature type="binding site" evidence="7">
    <location>
        <position position="147"/>
    </location>
    <ligand>
        <name>FMN</name>
        <dbReference type="ChEBI" id="CHEBI:58210"/>
    </ligand>
</feature>
<dbReference type="EMBL" id="JAAKZG010000004">
    <property type="protein sequence ID" value="NGN41438.1"/>
    <property type="molecule type" value="Genomic_DNA"/>
</dbReference>
<feature type="binding site" evidence="7">
    <location>
        <position position="321"/>
    </location>
    <ligand>
        <name>glyoxylate</name>
        <dbReference type="ChEBI" id="CHEBI:36655"/>
    </ligand>
</feature>
<accession>A0A7C9R7F6</accession>
<evidence type="ECO:0000313" key="9">
    <source>
        <dbReference type="EMBL" id="NGN41438.1"/>
    </source>
</evidence>
<evidence type="ECO:0000256" key="1">
    <source>
        <dbReference type="ARBA" id="ARBA00001917"/>
    </source>
</evidence>
<evidence type="ECO:0000259" key="8">
    <source>
        <dbReference type="PROSITE" id="PS51349"/>
    </source>
</evidence>
<feature type="binding site" evidence="7">
    <location>
        <position position="318"/>
    </location>
    <ligand>
        <name>glyoxylate</name>
        <dbReference type="ChEBI" id="CHEBI:36655"/>
    </ligand>
</feature>
<dbReference type="Pfam" id="PF01070">
    <property type="entry name" value="FMN_dh"/>
    <property type="match status" value="1"/>
</dbReference>
<dbReference type="CDD" id="cd02809">
    <property type="entry name" value="alpha_hydroxyacid_oxid_FMN"/>
    <property type="match status" value="1"/>
</dbReference>
<evidence type="ECO:0000256" key="3">
    <source>
        <dbReference type="ARBA" id="ARBA00022643"/>
    </source>
</evidence>
<dbReference type="InterPro" id="IPR013785">
    <property type="entry name" value="Aldolase_TIM"/>
</dbReference>
<gene>
    <name evidence="9" type="ORF">G6N74_10195</name>
</gene>
<dbReference type="Proteomes" id="UP000481252">
    <property type="component" value="Unassembled WGS sequence"/>
</dbReference>
<dbReference type="Gene3D" id="3.20.20.70">
    <property type="entry name" value="Aldolase class I"/>
    <property type="match status" value="1"/>
</dbReference>
<keyword evidence="4" id="KW-0560">Oxidoreductase</keyword>
<evidence type="ECO:0000256" key="4">
    <source>
        <dbReference type="ARBA" id="ARBA00023002"/>
    </source>
</evidence>
<dbReference type="PROSITE" id="PS51349">
    <property type="entry name" value="FMN_HYDROXY_ACID_DH_2"/>
    <property type="match status" value="1"/>
</dbReference>
<dbReference type="InterPro" id="IPR008259">
    <property type="entry name" value="FMN_hydac_DH_AS"/>
</dbReference>
<comment type="caution">
    <text evidence="9">The sequence shown here is derived from an EMBL/GenBank/DDBJ whole genome shotgun (WGS) entry which is preliminary data.</text>
</comment>
<dbReference type="AlphaFoldDB" id="A0A7C9R7F6"/>
<feature type="binding site" evidence="7">
    <location>
        <position position="294"/>
    </location>
    <ligand>
        <name>FMN</name>
        <dbReference type="ChEBI" id="CHEBI:58210"/>
    </ligand>
</feature>
<dbReference type="InterPro" id="IPR012133">
    <property type="entry name" value="Alpha-hydoxy_acid_DH_FMN"/>
</dbReference>
<dbReference type="PROSITE" id="PS00557">
    <property type="entry name" value="FMN_HYDROXY_ACID_DH_1"/>
    <property type="match status" value="1"/>
</dbReference>